<sequence>MLAGILVKGTGFAKDADDGDSIDKTSILAKEIAKVIKVWTAIGLDFIVLDQSETNGGSGNPISMWNFRRFVDSGKVIDFPMQGMEFTWSTNREIESWARLDRFLCDTLVFIRFPKMIQKGLRKNLSNHNPVFFGEVRVGWGPKPFRLFNGWMDDKNLMDGAQKSWSNCSSGFHVAAKIKNKIKAIKRNLKLQSKIKNSEGKLIKLLEEELAGLDAKAAISGWSTILRENRTTCLANLWKQIRIDEQKWRQISRVKWLKEGDRNSKYFHILSNDNRSISLIGSFYKILAKVMANRLKLVTDLVIDQTQMAFVKDRQIMDISVIAEEVIHHWKKDGKGGLLVKLDFEKAYDSFADDMILFLEPKLEYLLNAKRILRCFEVVSGLKINFHKSCLVRIGKSRPGEVDWARVFRCVSKSLQVTYVGLPLRGNASRESFWKPVVSRVEQRLSPWRGAFISKKGHLVLIGVVLSSLPSYFISGSSFVKNISKLFFNDHKTINIVKECFRVVLGNGERVRLWQDLLWGSVPLMSAIPRIYALATNKSGVVNNFGSWVESEWVWNVSLRRPTFDLENDQWNCFLLFLDIIKLRHGVSDTLAWSHESNRLLSVRSFQKHLDDTTVAANPFYDFTWQGLCPQKIEVFVWKLLKGKAPVKEVLAKFGVGQISTSGCPMCEGDIESIDHVFLVYDWANKNSLCPSKSVNRTWNILFFAIAWTILESHNEVVFHGLVASHGKMLDTIKFRVALWFKNFGCGSDVDLMLLMLDAKERCVDSNSTKVIRSETRGFFLLLNFVSMWMSHREETQGRLESGVFFGMSMAASSFMERFRIKFLPREMNSCVDRLAKDASNGRGDKLQWGDFE</sequence>
<proteinExistence type="predicted"/>
<reference evidence="2" key="1">
    <citation type="journal article" date="2023" name="Plant J.">
        <title>Genome sequences and population genomics provide insights into the demographic history, inbreeding, and mutation load of two 'living fossil' tree species of Dipteronia.</title>
        <authorList>
            <person name="Feng Y."/>
            <person name="Comes H.P."/>
            <person name="Chen J."/>
            <person name="Zhu S."/>
            <person name="Lu R."/>
            <person name="Zhang X."/>
            <person name="Li P."/>
            <person name="Qiu J."/>
            <person name="Olsen K.M."/>
            <person name="Qiu Y."/>
        </authorList>
    </citation>
    <scope>NUCLEOTIDE SEQUENCE</scope>
    <source>
        <strain evidence="2">KIB01</strain>
    </source>
</reference>
<dbReference type="PANTHER" id="PTHR33116">
    <property type="entry name" value="REVERSE TRANSCRIPTASE ZINC-BINDING DOMAIN-CONTAINING PROTEIN-RELATED-RELATED"/>
    <property type="match status" value="1"/>
</dbReference>
<evidence type="ECO:0000259" key="1">
    <source>
        <dbReference type="Pfam" id="PF13966"/>
    </source>
</evidence>
<dbReference type="EMBL" id="JANJYI010000008">
    <property type="protein sequence ID" value="KAK2638108.1"/>
    <property type="molecule type" value="Genomic_DNA"/>
</dbReference>
<protein>
    <recommendedName>
        <fullName evidence="1">Reverse transcriptase zinc-binding domain-containing protein</fullName>
    </recommendedName>
</protein>
<feature type="domain" description="Reverse transcriptase zinc-binding" evidence="1">
    <location>
        <begin position="606"/>
        <end position="679"/>
    </location>
</feature>
<name>A0AAD9TM05_9ROSI</name>
<accession>A0AAD9TM05</accession>
<dbReference type="AlphaFoldDB" id="A0AAD9TM05"/>
<dbReference type="PANTHER" id="PTHR33116:SF78">
    <property type="entry name" value="OS12G0587133 PROTEIN"/>
    <property type="match status" value="1"/>
</dbReference>
<dbReference type="InterPro" id="IPR026960">
    <property type="entry name" value="RVT-Znf"/>
</dbReference>
<evidence type="ECO:0000313" key="2">
    <source>
        <dbReference type="EMBL" id="KAK2638108.1"/>
    </source>
</evidence>
<organism evidence="2 3">
    <name type="scientific">Dipteronia dyeriana</name>
    <dbReference type="NCBI Taxonomy" id="168575"/>
    <lineage>
        <taxon>Eukaryota</taxon>
        <taxon>Viridiplantae</taxon>
        <taxon>Streptophyta</taxon>
        <taxon>Embryophyta</taxon>
        <taxon>Tracheophyta</taxon>
        <taxon>Spermatophyta</taxon>
        <taxon>Magnoliopsida</taxon>
        <taxon>eudicotyledons</taxon>
        <taxon>Gunneridae</taxon>
        <taxon>Pentapetalae</taxon>
        <taxon>rosids</taxon>
        <taxon>malvids</taxon>
        <taxon>Sapindales</taxon>
        <taxon>Sapindaceae</taxon>
        <taxon>Hippocastanoideae</taxon>
        <taxon>Acereae</taxon>
        <taxon>Dipteronia</taxon>
    </lineage>
</organism>
<gene>
    <name evidence="2" type="ORF">Ddye_025903</name>
</gene>
<dbReference type="Pfam" id="PF13966">
    <property type="entry name" value="zf-RVT"/>
    <property type="match status" value="1"/>
</dbReference>
<comment type="caution">
    <text evidence="2">The sequence shown here is derived from an EMBL/GenBank/DDBJ whole genome shotgun (WGS) entry which is preliminary data.</text>
</comment>
<dbReference type="Proteomes" id="UP001280121">
    <property type="component" value="Unassembled WGS sequence"/>
</dbReference>
<keyword evidence="3" id="KW-1185">Reference proteome</keyword>
<evidence type="ECO:0000313" key="3">
    <source>
        <dbReference type="Proteomes" id="UP001280121"/>
    </source>
</evidence>